<feature type="signal peptide" evidence="2">
    <location>
        <begin position="1"/>
        <end position="24"/>
    </location>
</feature>
<sequence length="176" mass="19280">MKKIKTSMLAMATASLLMAGSAHADWNWSAGYTNISDDDDGIDISLSAVTVGVGYEFETTYDAFTVMPELKVGFGVADDNVRIADTNINVDIDRYTELSVRANYQVNDSFFIYAQPAYANLKIDASANGFSESEDDWEFGYGVGAGFKASDDLAFELSYQDFDGTDVVSGTVRYFF</sequence>
<dbReference type="Proteomes" id="UP001234343">
    <property type="component" value="Unassembled WGS sequence"/>
</dbReference>
<dbReference type="Pfam" id="PF13505">
    <property type="entry name" value="OMP_b-brl"/>
    <property type="match status" value="1"/>
</dbReference>
<evidence type="ECO:0000259" key="3">
    <source>
        <dbReference type="Pfam" id="PF13505"/>
    </source>
</evidence>
<dbReference type="Gene3D" id="2.40.160.20">
    <property type="match status" value="1"/>
</dbReference>
<accession>A0ABT7T0X6</accession>
<feature type="chain" id="PRO_5046509037" evidence="2">
    <location>
        <begin position="25"/>
        <end position="176"/>
    </location>
</feature>
<reference evidence="4 5" key="1">
    <citation type="submission" date="2023-06" db="EMBL/GenBank/DDBJ databases">
        <title>Alteromonas sp. ASW11-36 isolated from intertidal sand.</title>
        <authorList>
            <person name="Li Y."/>
        </authorList>
    </citation>
    <scope>NUCLEOTIDE SEQUENCE [LARGE SCALE GENOMIC DNA]</scope>
    <source>
        <strain evidence="4 5">ASW11-36</strain>
    </source>
</reference>
<dbReference type="InterPro" id="IPR027385">
    <property type="entry name" value="Beta-barrel_OMP"/>
</dbReference>
<keyword evidence="1 2" id="KW-0732">Signal</keyword>
<protein>
    <submittedName>
        <fullName evidence="4">Outer membrane beta-barrel protein</fullName>
    </submittedName>
</protein>
<feature type="domain" description="Outer membrane protein beta-barrel" evidence="3">
    <location>
        <begin position="13"/>
        <end position="164"/>
    </location>
</feature>
<gene>
    <name evidence="4" type="ORF">QTP81_15920</name>
</gene>
<organism evidence="4 5">
    <name type="scientific">Alteromonas arenosi</name>
    <dbReference type="NCBI Taxonomy" id="3055817"/>
    <lineage>
        <taxon>Bacteria</taxon>
        <taxon>Pseudomonadati</taxon>
        <taxon>Pseudomonadota</taxon>
        <taxon>Gammaproteobacteria</taxon>
        <taxon>Alteromonadales</taxon>
        <taxon>Alteromonadaceae</taxon>
        <taxon>Alteromonas/Salinimonas group</taxon>
        <taxon>Alteromonas</taxon>
    </lineage>
</organism>
<evidence type="ECO:0000256" key="2">
    <source>
        <dbReference type="SAM" id="SignalP"/>
    </source>
</evidence>
<name>A0ABT7T0X6_9ALTE</name>
<proteinExistence type="predicted"/>
<dbReference type="RefSeq" id="WP_289366843.1">
    <property type="nucleotide sequence ID" value="NZ_JAUCBP010000013.1"/>
</dbReference>
<comment type="caution">
    <text evidence="4">The sequence shown here is derived from an EMBL/GenBank/DDBJ whole genome shotgun (WGS) entry which is preliminary data.</text>
</comment>
<dbReference type="SUPFAM" id="SSF56925">
    <property type="entry name" value="OMPA-like"/>
    <property type="match status" value="1"/>
</dbReference>
<evidence type="ECO:0000313" key="4">
    <source>
        <dbReference type="EMBL" id="MDM7862092.1"/>
    </source>
</evidence>
<dbReference type="EMBL" id="JAUCBP010000013">
    <property type="protein sequence ID" value="MDM7862092.1"/>
    <property type="molecule type" value="Genomic_DNA"/>
</dbReference>
<evidence type="ECO:0000313" key="5">
    <source>
        <dbReference type="Proteomes" id="UP001234343"/>
    </source>
</evidence>
<evidence type="ECO:0000256" key="1">
    <source>
        <dbReference type="ARBA" id="ARBA00022729"/>
    </source>
</evidence>
<keyword evidence="5" id="KW-1185">Reference proteome</keyword>
<dbReference type="InterPro" id="IPR011250">
    <property type="entry name" value="OMP/PagP_B-barrel"/>
</dbReference>